<keyword evidence="1" id="KW-0472">Membrane</keyword>
<dbReference type="Proteomes" id="UP000471521">
    <property type="component" value="Unassembled WGS sequence"/>
</dbReference>
<evidence type="ECO:0000313" key="3">
    <source>
        <dbReference type="Proteomes" id="UP000471521"/>
    </source>
</evidence>
<keyword evidence="1" id="KW-0812">Transmembrane</keyword>
<evidence type="ECO:0000256" key="1">
    <source>
        <dbReference type="SAM" id="Phobius"/>
    </source>
</evidence>
<evidence type="ECO:0000313" key="2">
    <source>
        <dbReference type="EMBL" id="MXR20505.1"/>
    </source>
</evidence>
<sequence>MTDADDDGDSDSRVPLLGVAGALSLCCVFAAPASTAVVGGTAAGTTTAAVGGGAVQIFVAAVTVAAIAFFFRLRAHARSAGD</sequence>
<feature type="transmembrane region" description="Helical" evidence="1">
    <location>
        <begin position="16"/>
        <end position="42"/>
    </location>
</feature>
<comment type="caution">
    <text evidence="2">The sequence shown here is derived from an EMBL/GenBank/DDBJ whole genome shotgun (WGS) entry which is preliminary data.</text>
</comment>
<accession>A0A6B0SFJ8</accession>
<keyword evidence="1" id="KW-1133">Transmembrane helix</keyword>
<reference evidence="2 3" key="1">
    <citation type="submission" date="2019-12" db="EMBL/GenBank/DDBJ databases">
        <title>Isolation and characterization of three novel carbon monoxide-oxidizing members of Halobacteria from salione crusts and soils.</title>
        <authorList>
            <person name="Myers M.R."/>
            <person name="King G.M."/>
        </authorList>
    </citation>
    <scope>NUCLEOTIDE SEQUENCE [LARGE SCALE GENOMIC DNA]</scope>
    <source>
        <strain evidence="2 3">PCN9</strain>
    </source>
</reference>
<dbReference type="EMBL" id="WUUU01000046">
    <property type="protein sequence ID" value="MXR20505.1"/>
    <property type="molecule type" value="Genomic_DNA"/>
</dbReference>
<protein>
    <submittedName>
        <fullName evidence="2">Uncharacterized protein</fullName>
    </submittedName>
</protein>
<organism evidence="2 3">
    <name type="scientific">Halobacterium bonnevillei</name>
    <dbReference type="NCBI Taxonomy" id="2692200"/>
    <lineage>
        <taxon>Archaea</taxon>
        <taxon>Methanobacteriati</taxon>
        <taxon>Methanobacteriota</taxon>
        <taxon>Stenosarchaea group</taxon>
        <taxon>Halobacteria</taxon>
        <taxon>Halobacteriales</taxon>
        <taxon>Halobacteriaceae</taxon>
        <taxon>Halobacterium</taxon>
    </lineage>
</organism>
<name>A0A6B0SFJ8_9EURY</name>
<proteinExistence type="predicted"/>
<gene>
    <name evidence="2" type="ORF">GRX66_07765</name>
</gene>
<dbReference type="RefSeq" id="WP_159526051.1">
    <property type="nucleotide sequence ID" value="NZ_WUUU01000046.1"/>
</dbReference>
<feature type="transmembrane region" description="Helical" evidence="1">
    <location>
        <begin position="48"/>
        <end position="71"/>
    </location>
</feature>
<dbReference type="AlphaFoldDB" id="A0A6B0SFJ8"/>
<keyword evidence="3" id="KW-1185">Reference proteome</keyword>